<dbReference type="GO" id="GO:0001851">
    <property type="term" value="F:complement component C3b binding"/>
    <property type="evidence" value="ECO:0007669"/>
    <property type="project" value="TreeGrafter"/>
</dbReference>
<dbReference type="SMART" id="SM00032">
    <property type="entry name" value="CCP"/>
    <property type="match status" value="16"/>
</dbReference>
<dbReference type="FunFam" id="2.10.70.10:FF:000041">
    <property type="entry name" value="Complement factor H"/>
    <property type="match status" value="4"/>
</dbReference>
<feature type="disulfide bond" evidence="8">
    <location>
        <begin position="458"/>
        <end position="501"/>
    </location>
</feature>
<evidence type="ECO:0000256" key="6">
    <source>
        <dbReference type="ARBA" id="ARBA00023157"/>
    </source>
</evidence>
<evidence type="ECO:0000259" key="10">
    <source>
        <dbReference type="PROSITE" id="PS50923"/>
    </source>
</evidence>
<dbReference type="FunFam" id="2.10.70.10:FF:000124">
    <property type="entry name" value="Complement factor H related 4"/>
    <property type="match status" value="4"/>
</dbReference>
<dbReference type="CDD" id="cd00033">
    <property type="entry name" value="CCP"/>
    <property type="match status" value="8"/>
</dbReference>
<dbReference type="PANTHER" id="PTHR45785">
    <property type="entry name" value="COMPLEMENT FACTOR H-RELATED"/>
    <property type="match status" value="1"/>
</dbReference>
<dbReference type="InterPro" id="IPR000436">
    <property type="entry name" value="Sushi_SCR_CCP_dom"/>
</dbReference>
<feature type="domain" description="Sushi" evidence="10">
    <location>
        <begin position="580"/>
        <end position="641"/>
    </location>
</feature>
<evidence type="ECO:0000256" key="2">
    <source>
        <dbReference type="ARBA" id="ARBA00022525"/>
    </source>
</evidence>
<evidence type="ECO:0000256" key="4">
    <source>
        <dbReference type="ARBA" id="ARBA00022729"/>
    </source>
</evidence>
<comment type="caution">
    <text evidence="8">Lacks conserved residue(s) required for the propagation of feature annotation.</text>
</comment>
<dbReference type="Ensembl" id="ENSMFAT00000034408.2">
    <property type="protein sequence ID" value="ENSMFAP00000021609.2"/>
    <property type="gene ID" value="ENSMFAG00000035708.2"/>
</dbReference>
<feature type="signal peptide" evidence="9">
    <location>
        <begin position="1"/>
        <end position="18"/>
    </location>
</feature>
<keyword evidence="6 8" id="KW-1015">Disulfide bond</keyword>
<dbReference type="GeneTree" id="ENSGT00940000154386"/>
<dbReference type="Proteomes" id="UP000233100">
    <property type="component" value="Chromosome 1"/>
</dbReference>
<dbReference type="FunFam" id="2.10.70.10:FF:000060">
    <property type="entry name" value="Complement inhibitory factor H"/>
    <property type="match status" value="1"/>
</dbReference>
<evidence type="ECO:0000256" key="9">
    <source>
        <dbReference type="SAM" id="SignalP"/>
    </source>
</evidence>
<dbReference type="AlphaFoldDB" id="A0A2K5VA46"/>
<dbReference type="Gene3D" id="2.10.70.10">
    <property type="entry name" value="Complement Module, domain 1"/>
    <property type="match status" value="17"/>
</dbReference>
<feature type="domain" description="Sushi" evidence="10">
    <location>
        <begin position="827"/>
        <end position="888"/>
    </location>
</feature>
<feature type="domain" description="Sushi" evidence="10">
    <location>
        <begin position="333"/>
        <end position="394"/>
    </location>
</feature>
<dbReference type="InterPro" id="IPR035976">
    <property type="entry name" value="Sushi/SCR/CCP_sf"/>
</dbReference>
<comment type="subcellular location">
    <subcellularLocation>
        <location evidence="1">Secreted</location>
    </subcellularLocation>
</comment>
<feature type="domain" description="Sushi" evidence="10">
    <location>
        <begin position="86"/>
        <end position="147"/>
    </location>
</feature>
<dbReference type="Pfam" id="PF00084">
    <property type="entry name" value="Sushi"/>
    <property type="match status" value="16"/>
</dbReference>
<proteinExistence type="predicted"/>
<name>A0A2K5VA46_MACFA</name>
<feature type="domain" description="Sushi" evidence="10">
    <location>
        <begin position="950"/>
        <end position="1008"/>
    </location>
</feature>
<dbReference type="GO" id="GO:0006956">
    <property type="term" value="P:complement activation"/>
    <property type="evidence" value="ECO:0007669"/>
    <property type="project" value="TreeGrafter"/>
</dbReference>
<feature type="disulfide bond" evidence="8">
    <location>
        <begin position="211"/>
        <end position="254"/>
    </location>
</feature>
<evidence type="ECO:0000256" key="3">
    <source>
        <dbReference type="ARBA" id="ARBA00022659"/>
    </source>
</evidence>
<feature type="disulfide bond" evidence="8">
    <location>
        <begin position="952"/>
        <end position="995"/>
    </location>
</feature>
<dbReference type="Bgee" id="ENSMFAG00000035708">
    <property type="expression patterns" value="Expressed in liver"/>
</dbReference>
<keyword evidence="3 8" id="KW-0768">Sushi</keyword>
<keyword evidence="4 9" id="KW-0732">Signal</keyword>
<feature type="domain" description="Sushi" evidence="10">
    <location>
        <begin position="703"/>
        <end position="761"/>
    </location>
</feature>
<reference evidence="11 12" key="1">
    <citation type="submission" date="2013-03" db="EMBL/GenBank/DDBJ databases">
        <authorList>
            <person name="Warren W."/>
            <person name="Wilson R.K."/>
        </authorList>
    </citation>
    <scope>NUCLEOTIDE SEQUENCE</scope>
</reference>
<evidence type="ECO:0000313" key="12">
    <source>
        <dbReference type="Proteomes" id="UP000233100"/>
    </source>
</evidence>
<dbReference type="PANTHER" id="PTHR45785:SF4">
    <property type="entry name" value="COMPLEMENT FACTOR H-RELATED PROTEIN 3-RELATED"/>
    <property type="match status" value="1"/>
</dbReference>
<keyword evidence="2" id="KW-0964">Secreted</keyword>
<evidence type="ECO:0000256" key="1">
    <source>
        <dbReference type="ARBA" id="ARBA00004613"/>
    </source>
</evidence>
<dbReference type="FunFam" id="2.10.70.10:FF:000026">
    <property type="entry name" value="Complement inhibitory factor H"/>
    <property type="match status" value="4"/>
</dbReference>
<dbReference type="FunFam" id="2.10.70.10:FF:000054">
    <property type="entry name" value="Complement inhibitory factor H"/>
    <property type="match status" value="4"/>
</dbReference>
<reference evidence="11" key="2">
    <citation type="submission" date="2025-08" db="UniProtKB">
        <authorList>
            <consortium name="Ensembl"/>
        </authorList>
    </citation>
    <scope>IDENTIFICATION</scope>
</reference>
<keyword evidence="7" id="KW-0325">Glycoprotein</keyword>
<organism evidence="11 12">
    <name type="scientific">Macaca fascicularis</name>
    <name type="common">Crab-eating macaque</name>
    <name type="synonym">Cynomolgus monkey</name>
    <dbReference type="NCBI Taxonomy" id="9541"/>
    <lineage>
        <taxon>Eukaryota</taxon>
        <taxon>Metazoa</taxon>
        <taxon>Chordata</taxon>
        <taxon>Craniata</taxon>
        <taxon>Vertebrata</taxon>
        <taxon>Euteleostomi</taxon>
        <taxon>Mammalia</taxon>
        <taxon>Eutheria</taxon>
        <taxon>Euarchontoglires</taxon>
        <taxon>Primates</taxon>
        <taxon>Haplorrhini</taxon>
        <taxon>Catarrhini</taxon>
        <taxon>Cercopithecidae</taxon>
        <taxon>Cercopithecinae</taxon>
        <taxon>Macaca</taxon>
    </lineage>
</organism>
<evidence type="ECO:0000256" key="8">
    <source>
        <dbReference type="PROSITE-ProRule" id="PRU00302"/>
    </source>
</evidence>
<accession>A0A2K5VA46</accession>
<sequence length="1072" mass="120609">MLLLINVILTLWVSCANGQEVKPCDFPEIQHGGLYYESKRRPYFPVAAGKSYSYYCDANFVTPSGSYWDYIHCTQDGWSPTVPCLRTCSKSDIEVENGFISESSSIYILNKEIQYKCKPGYATADGNSSGSITCLQNGWSAQPICIKLCDMPVFENSRAKSNGMWFKLHDTLDYECYDGYESRYGNTTGSIVCGEDGWSHLPTCYNSSEKCGPPPPISNGDTKSFPQKVYLPQSTVEYQCQSSYELQGSQYVTCSNGEWSEPPRCRLMKPCEFPEIQHGGLYYESKRRPYFPVAAGNSYSYYCDANFVTPSGSYWDYIHCTQDGWLPTVPCLRTCSKSDIEVENGFISESSSIYILNKEMQYKCKPGYATADGNSSGSITCLQNGWSAQPICIKLCDMPVFENSRAKSNGMWFKLHDTLDYECYDGYESRYGNTTGSIVCGEDGWSHLPTCYNSSEKCGPPPPISNGDTKSFPQKVYLPQSTVEYQCQSSYELQGSQYVTCSNGEWSEPPRCRLMKPCEFPEIQHGGLYYESKRRPYFPVAAGNSYSYYCDANFVTPSGSYWDYIHCTQDGWLPTVPCLGTCSKSDIEVENGFISESSSIYILNKEMQYKCKPGYATADGNSSGSITCLQNGWSAQPICIKLCDMPVFENSRAKSNGMWFKLHDTLDYECYDGYESRYGNTTGSIVCGEDGWSHLPTCYNSSEKCGPPPPISNGDTKSFPQKVYLPQSTVEYQCQSSYELQGSQYVTCSNGEWSEPPRCRLMKPCEFPEIQHGGLYYQTIRRPYFPVAAGKSYSYYCDANFVTPSGSYWDYIHCTQDGWLPTAPCLRTCSKSDIEIENGFISESSSIYILNKEMQYKCKPGYATADGNSSGSITCLQNGWSAQPICIKFCDTPVLENSRAKSNGMWFKLHDTLDYECYDGYESRYGNTTGSTVCGEDGWSHLPTCYNSSEKCGPPPPISNADTKSFPQKVYLPQSRVEYQCQSYYKLQGSQYVTCSNGEWSEPPRCINPCIITEENMNKNNIQLKGKSDRKYYAKTGDTIEFMCKLGYNANTSILSFQAVCWEGILEYPRCE</sequence>
<protein>
    <recommendedName>
        <fullName evidence="10">Sushi domain-containing protein</fullName>
    </recommendedName>
</protein>
<evidence type="ECO:0000256" key="7">
    <source>
        <dbReference type="ARBA" id="ARBA00023180"/>
    </source>
</evidence>
<keyword evidence="12" id="KW-1185">Reference proteome</keyword>
<feature type="domain" description="Sushi" evidence="10">
    <location>
        <begin position="456"/>
        <end position="514"/>
    </location>
</feature>
<reference evidence="11" key="3">
    <citation type="submission" date="2025-09" db="UniProtKB">
        <authorList>
            <consortium name="Ensembl"/>
        </authorList>
    </citation>
    <scope>IDENTIFICATION</scope>
</reference>
<dbReference type="VEuPathDB" id="HostDB:ENSMFAG00000035708"/>
<feature type="disulfide bond" evidence="8">
    <location>
        <begin position="705"/>
        <end position="748"/>
    </location>
</feature>
<dbReference type="SUPFAM" id="SSF57535">
    <property type="entry name" value="Complement control module/SCR domain"/>
    <property type="match status" value="13"/>
</dbReference>
<keyword evidence="5" id="KW-0677">Repeat</keyword>
<evidence type="ECO:0000313" key="11">
    <source>
        <dbReference type="Ensembl" id="ENSMFAP00000021609.2"/>
    </source>
</evidence>
<feature type="chain" id="PRO_5030051398" description="Sushi domain-containing protein" evidence="9">
    <location>
        <begin position="19"/>
        <end position="1072"/>
    </location>
</feature>
<dbReference type="GO" id="GO:0005615">
    <property type="term" value="C:extracellular space"/>
    <property type="evidence" value="ECO:0007669"/>
    <property type="project" value="TreeGrafter"/>
</dbReference>
<evidence type="ECO:0000256" key="5">
    <source>
        <dbReference type="ARBA" id="ARBA00022737"/>
    </source>
</evidence>
<dbReference type="PROSITE" id="PS50923">
    <property type="entry name" value="SUSHI"/>
    <property type="match status" value="8"/>
</dbReference>
<dbReference type="InterPro" id="IPR051503">
    <property type="entry name" value="ComplSys_Reg/VirEntry_Med"/>
</dbReference>
<feature type="domain" description="Sushi" evidence="10">
    <location>
        <begin position="209"/>
        <end position="267"/>
    </location>
</feature>